<dbReference type="AlphaFoldDB" id="A0A6A3C786"/>
<name>A0A6A3C786_HIBSY</name>
<comment type="caution">
    <text evidence="1">The sequence shown here is derived from an EMBL/GenBank/DDBJ whole genome shotgun (WGS) entry which is preliminary data.</text>
</comment>
<evidence type="ECO:0000313" key="2">
    <source>
        <dbReference type="Proteomes" id="UP000436088"/>
    </source>
</evidence>
<reference evidence="1" key="1">
    <citation type="submission" date="2019-09" db="EMBL/GenBank/DDBJ databases">
        <title>Draft genome information of white flower Hibiscus syriacus.</title>
        <authorList>
            <person name="Kim Y.-M."/>
        </authorList>
    </citation>
    <scope>NUCLEOTIDE SEQUENCE [LARGE SCALE GENOMIC DNA]</scope>
    <source>
        <strain evidence="1">YM2019G1</strain>
    </source>
</reference>
<organism evidence="1 2">
    <name type="scientific">Hibiscus syriacus</name>
    <name type="common">Rose of Sharon</name>
    <dbReference type="NCBI Taxonomy" id="106335"/>
    <lineage>
        <taxon>Eukaryota</taxon>
        <taxon>Viridiplantae</taxon>
        <taxon>Streptophyta</taxon>
        <taxon>Embryophyta</taxon>
        <taxon>Tracheophyta</taxon>
        <taxon>Spermatophyta</taxon>
        <taxon>Magnoliopsida</taxon>
        <taxon>eudicotyledons</taxon>
        <taxon>Gunneridae</taxon>
        <taxon>Pentapetalae</taxon>
        <taxon>rosids</taxon>
        <taxon>malvids</taxon>
        <taxon>Malvales</taxon>
        <taxon>Malvaceae</taxon>
        <taxon>Malvoideae</taxon>
        <taxon>Hibiscus</taxon>
    </lineage>
</organism>
<accession>A0A6A3C786</accession>
<dbReference type="Proteomes" id="UP000436088">
    <property type="component" value="Unassembled WGS sequence"/>
</dbReference>
<protein>
    <submittedName>
        <fullName evidence="1">Uncharacterized protein</fullName>
    </submittedName>
</protein>
<keyword evidence="2" id="KW-1185">Reference proteome</keyword>
<sequence length="161" mass="18144">MIFNGSELLSAAFSSTMMLQGMRTSHVKLLYIIGIPEKMVLMDLFVEVEILDVSQGVDKCGESETENSSSDWSNKEFGELQLSVKSDDCHPSVKVKKCGIRILYEKDLEDTNEDSAVSGPIANGPLIKRKRIVYEETEAGSQPKRMEWFFNFMMGRPGKKH</sequence>
<evidence type="ECO:0000313" key="1">
    <source>
        <dbReference type="EMBL" id="KAE8725130.1"/>
    </source>
</evidence>
<dbReference type="EMBL" id="VEPZ02000430">
    <property type="protein sequence ID" value="KAE8725130.1"/>
    <property type="molecule type" value="Genomic_DNA"/>
</dbReference>
<proteinExistence type="predicted"/>
<gene>
    <name evidence="1" type="ORF">F3Y22_tig00009009pilonHSYRG00107</name>
</gene>